<feature type="transmembrane region" description="Helical" evidence="8">
    <location>
        <begin position="347"/>
        <end position="369"/>
    </location>
</feature>
<feature type="transmembrane region" description="Helical" evidence="8">
    <location>
        <begin position="381"/>
        <end position="401"/>
    </location>
</feature>
<keyword evidence="8 9" id="KW-0961">Cell wall biogenesis/degradation</keyword>
<reference evidence="12" key="1">
    <citation type="submission" date="2023-07" db="EMBL/GenBank/DDBJ databases">
        <authorList>
            <person name="Luz R."/>
            <person name="Cordeiro R."/>
            <person name="Fonseca A."/>
            <person name="Goncalves V."/>
        </authorList>
    </citation>
    <scope>NUCLEOTIDE SEQUENCE [LARGE SCALE GENOMIC DNA]</scope>
    <source>
        <strain evidence="12">BACA0444</strain>
    </source>
</reference>
<evidence type="ECO:0000256" key="5">
    <source>
        <dbReference type="ARBA" id="ARBA00022984"/>
    </source>
</evidence>
<dbReference type="AlphaFoldDB" id="A0AAE4FTM2"/>
<dbReference type="GO" id="GO:0009252">
    <property type="term" value="P:peptidoglycan biosynthetic process"/>
    <property type="evidence" value="ECO:0007669"/>
    <property type="project" value="UniProtKB-UniRule"/>
</dbReference>
<keyword evidence="7 8" id="KW-0472">Membrane</keyword>
<evidence type="ECO:0000256" key="6">
    <source>
        <dbReference type="ARBA" id="ARBA00022989"/>
    </source>
</evidence>
<evidence type="ECO:0000313" key="12">
    <source>
        <dbReference type="Proteomes" id="UP001268256"/>
    </source>
</evidence>
<feature type="transmembrane region" description="Helical" evidence="8">
    <location>
        <begin position="195"/>
        <end position="216"/>
    </location>
</feature>
<evidence type="ECO:0000256" key="4">
    <source>
        <dbReference type="ARBA" id="ARBA00022960"/>
    </source>
</evidence>
<comment type="similarity">
    <text evidence="8 9">Belongs to the MurJ/MviN family.</text>
</comment>
<feature type="transmembrane region" description="Helical" evidence="8">
    <location>
        <begin position="168"/>
        <end position="188"/>
    </location>
</feature>
<keyword evidence="12" id="KW-1185">Reference proteome</keyword>
<dbReference type="RefSeq" id="WP_322879356.1">
    <property type="nucleotide sequence ID" value="NZ_JAVMIP010000022.1"/>
</dbReference>
<organism evidence="11 12">
    <name type="scientific">Pseudocalidococcus azoricus BACA0444</name>
    <dbReference type="NCBI Taxonomy" id="2918990"/>
    <lineage>
        <taxon>Bacteria</taxon>
        <taxon>Bacillati</taxon>
        <taxon>Cyanobacteriota</taxon>
        <taxon>Cyanophyceae</taxon>
        <taxon>Acaryochloridales</taxon>
        <taxon>Thermosynechococcaceae</taxon>
        <taxon>Pseudocalidococcus</taxon>
        <taxon>Pseudocalidococcus azoricus</taxon>
    </lineage>
</organism>
<keyword evidence="2 8" id="KW-1003">Cell membrane</keyword>
<proteinExistence type="inferred from homology"/>
<dbReference type="Pfam" id="PF03023">
    <property type="entry name" value="MurJ"/>
    <property type="match status" value="1"/>
</dbReference>
<gene>
    <name evidence="8 11" type="primary">murJ</name>
    <name evidence="11" type="ORF">RIF25_15180</name>
</gene>
<dbReference type="PANTHER" id="PTHR43486:SF1">
    <property type="entry name" value="LIPID II FLIPPASE MURJ-RELATED"/>
    <property type="match status" value="1"/>
</dbReference>
<evidence type="ECO:0000256" key="10">
    <source>
        <dbReference type="SAM" id="MobiDB-lite"/>
    </source>
</evidence>
<keyword evidence="5 8" id="KW-0573">Peptidoglycan synthesis</keyword>
<feature type="compositionally biased region" description="Polar residues" evidence="10">
    <location>
        <begin position="11"/>
        <end position="33"/>
    </location>
</feature>
<dbReference type="EMBL" id="JAVMIP010000022">
    <property type="protein sequence ID" value="MDS3862144.1"/>
    <property type="molecule type" value="Genomic_DNA"/>
</dbReference>
<evidence type="ECO:0000256" key="7">
    <source>
        <dbReference type="ARBA" id="ARBA00023136"/>
    </source>
</evidence>
<protein>
    <recommendedName>
        <fullName evidence="8">Probable lipid II flippase MurJ</fullName>
    </recommendedName>
</protein>
<feature type="transmembrane region" description="Helical" evidence="8">
    <location>
        <begin position="511"/>
        <end position="534"/>
    </location>
</feature>
<dbReference type="Proteomes" id="UP001268256">
    <property type="component" value="Unassembled WGS sequence"/>
</dbReference>
<feature type="transmembrane region" description="Helical" evidence="8">
    <location>
        <begin position="265"/>
        <end position="290"/>
    </location>
</feature>
<evidence type="ECO:0000313" key="11">
    <source>
        <dbReference type="EMBL" id="MDS3862144.1"/>
    </source>
</evidence>
<comment type="subcellular location">
    <subcellularLocation>
        <location evidence="1 8">Cell membrane</location>
        <topology evidence="1 8">Multi-pass membrane protein</topology>
    </subcellularLocation>
</comment>
<dbReference type="HAMAP" id="MF_02078">
    <property type="entry name" value="MurJ_MviN"/>
    <property type="match status" value="1"/>
</dbReference>
<feature type="transmembrane region" description="Helical" evidence="8">
    <location>
        <begin position="44"/>
        <end position="64"/>
    </location>
</feature>
<comment type="function">
    <text evidence="8 9">Involved in peptidoglycan biosynthesis. Transports lipid-linked peptidoglycan precursors from the inner to the outer leaflet of the cytoplasmic membrane.</text>
</comment>
<dbReference type="PANTHER" id="PTHR43486">
    <property type="entry name" value="LIPID II FLIPPASE MURJ-RELATED"/>
    <property type="match status" value="1"/>
</dbReference>
<evidence type="ECO:0000256" key="2">
    <source>
        <dbReference type="ARBA" id="ARBA00022475"/>
    </source>
</evidence>
<dbReference type="CDD" id="cd13123">
    <property type="entry name" value="MATE_MurJ_like"/>
    <property type="match status" value="1"/>
</dbReference>
<keyword evidence="3 8" id="KW-0812">Transmembrane</keyword>
<dbReference type="PRINTS" id="PR01806">
    <property type="entry name" value="VIRFACTRMVIN"/>
</dbReference>
<dbReference type="NCBIfam" id="TIGR01695">
    <property type="entry name" value="murJ_mviN"/>
    <property type="match status" value="1"/>
</dbReference>
<comment type="caution">
    <text evidence="11">The sequence shown here is derived from an EMBL/GenBank/DDBJ whole genome shotgun (WGS) entry which is preliminary data.</text>
</comment>
<feature type="transmembrane region" description="Helical" evidence="8">
    <location>
        <begin position="302"/>
        <end position="326"/>
    </location>
</feature>
<feature type="transmembrane region" description="Helical" evidence="8">
    <location>
        <begin position="446"/>
        <end position="465"/>
    </location>
</feature>
<sequence>MKEKTDPSPSPEDSNSTDNPDGITSTDLGTQPTPTHPSKPVRSLATIATIVAIATLISKLAGLVRQQAIAAEFGVGAAVDAYNYAYVIPGFLFVLLGGINGPFHSSIISVVLKHPKEKAAPLVETVTTLVGGLLLILTGLLILFARPLIQIIAPGASPDIQAIATEQFQIMAPLAVLSGLIGIGFGTLNAADQYWLPSVSPLLSSVTVIIGIWFFSHIYGPAVLAWGTLAGGLLQWFVQIPAQWQAGMGRLRLRFDFNQPEVRELGRLMVPATLSSGMLLISVYISLFFASQLPTGAASALGYAQLLFLTPLGILSNVILVPYMPIFSRLAAPPDWPELKQRIRQSLVLTALSMMPVGAWMAALALPTVRVIYERYAFDFAASRLVAALLLVYAVGMFAYLARDVLVRVFYGLGDGNTPLKITLWGLAFNFGFNFFFTRSFGAPGLAMATVGVNLLSFLALLWILQRRLGGLPWRDLLCPLGGVALASVASGGACWGALQGLKGVMGTEGLVNQLMQLAVAGLAGVVVFGLMIWPMKLTELDFFLAKLYRFLPSNWRRNG</sequence>
<evidence type="ECO:0000256" key="8">
    <source>
        <dbReference type="HAMAP-Rule" id="MF_02078"/>
    </source>
</evidence>
<dbReference type="GO" id="GO:0008360">
    <property type="term" value="P:regulation of cell shape"/>
    <property type="evidence" value="ECO:0007669"/>
    <property type="project" value="UniProtKB-UniRule"/>
</dbReference>
<comment type="pathway">
    <text evidence="8">Cell wall biogenesis; peptidoglycan biosynthesis.</text>
</comment>
<dbReference type="GO" id="GO:0015648">
    <property type="term" value="F:lipid-linked peptidoglycan transporter activity"/>
    <property type="evidence" value="ECO:0007669"/>
    <property type="project" value="UniProtKB-UniRule"/>
</dbReference>
<feature type="region of interest" description="Disordered" evidence="10">
    <location>
        <begin position="1"/>
        <end position="40"/>
    </location>
</feature>
<feature type="transmembrane region" description="Helical" evidence="8">
    <location>
        <begin position="122"/>
        <end position="148"/>
    </location>
</feature>
<keyword evidence="8 9" id="KW-0813">Transport</keyword>
<name>A0AAE4FTM2_9CYAN</name>
<evidence type="ECO:0000256" key="1">
    <source>
        <dbReference type="ARBA" id="ARBA00004651"/>
    </source>
</evidence>
<dbReference type="PIRSF" id="PIRSF002869">
    <property type="entry name" value="MviN"/>
    <property type="match status" value="1"/>
</dbReference>
<evidence type="ECO:0000256" key="3">
    <source>
        <dbReference type="ARBA" id="ARBA00022692"/>
    </source>
</evidence>
<feature type="transmembrane region" description="Helical" evidence="8">
    <location>
        <begin position="477"/>
        <end position="499"/>
    </location>
</feature>
<evidence type="ECO:0000256" key="9">
    <source>
        <dbReference type="PIRNR" id="PIRNR002869"/>
    </source>
</evidence>
<dbReference type="GO" id="GO:0071555">
    <property type="term" value="P:cell wall organization"/>
    <property type="evidence" value="ECO:0007669"/>
    <property type="project" value="UniProtKB-UniRule"/>
</dbReference>
<dbReference type="InterPro" id="IPR004268">
    <property type="entry name" value="MurJ"/>
</dbReference>
<keyword evidence="4 8" id="KW-0133">Cell shape</keyword>
<accession>A0AAE4FTM2</accession>
<keyword evidence="6 8" id="KW-1133">Transmembrane helix</keyword>
<dbReference type="GO" id="GO:0005886">
    <property type="term" value="C:plasma membrane"/>
    <property type="evidence" value="ECO:0007669"/>
    <property type="project" value="UniProtKB-SubCell"/>
</dbReference>
<feature type="transmembrane region" description="Helical" evidence="8">
    <location>
        <begin position="84"/>
        <end position="101"/>
    </location>
</feature>